<protein>
    <submittedName>
        <fullName evidence="3">Barstar family protein</fullName>
    </submittedName>
</protein>
<dbReference type="EMBL" id="JASOPA010000014">
    <property type="protein sequence ID" value="MDK7243462.1"/>
    <property type="molecule type" value="Genomic_DNA"/>
</dbReference>
<dbReference type="InterPro" id="IPR035905">
    <property type="entry name" value="Barstar-like_sf"/>
</dbReference>
<gene>
    <name evidence="3" type="ORF">QP451_10560</name>
</gene>
<dbReference type="Gene3D" id="3.30.370.10">
    <property type="entry name" value="Barstar-like"/>
    <property type="match status" value="1"/>
</dbReference>
<comment type="similarity">
    <text evidence="1">Belongs to the barstar family.</text>
</comment>
<dbReference type="Proteomes" id="UP001236303">
    <property type="component" value="Unassembled WGS sequence"/>
</dbReference>
<sequence length="95" mass="11422">MQLEIIGSKIYTEQDFHNQISKIFSIHDYYGNNLDALWDLLSTNLERPITLVWKDAMFSKNQLENIFIEIVKVLERVKKQDEDYGFEEKFNYILE</sequence>
<dbReference type="AlphaFoldDB" id="A0AAW6Y7H1"/>
<proteinExistence type="inferred from homology"/>
<dbReference type="Pfam" id="PF01337">
    <property type="entry name" value="Barstar"/>
    <property type="match status" value="1"/>
</dbReference>
<dbReference type="CDD" id="cd05142">
    <property type="entry name" value="Barstar"/>
    <property type="match status" value="1"/>
</dbReference>
<evidence type="ECO:0000313" key="4">
    <source>
        <dbReference type="Proteomes" id="UP001236303"/>
    </source>
</evidence>
<evidence type="ECO:0000256" key="1">
    <source>
        <dbReference type="ARBA" id="ARBA00006845"/>
    </source>
</evidence>
<name>A0AAW6Y7H1_NEISU</name>
<accession>A0AAW6Y7H1</accession>
<comment type="caution">
    <text evidence="3">The sequence shown here is derived from an EMBL/GenBank/DDBJ whole genome shotgun (WGS) entry which is preliminary data.</text>
</comment>
<evidence type="ECO:0000259" key="2">
    <source>
        <dbReference type="Pfam" id="PF01337"/>
    </source>
</evidence>
<organism evidence="3 4">
    <name type="scientific">Neisseria subflava</name>
    <dbReference type="NCBI Taxonomy" id="28449"/>
    <lineage>
        <taxon>Bacteria</taxon>
        <taxon>Pseudomonadati</taxon>
        <taxon>Pseudomonadota</taxon>
        <taxon>Betaproteobacteria</taxon>
        <taxon>Neisseriales</taxon>
        <taxon>Neisseriaceae</taxon>
        <taxon>Neisseria</taxon>
    </lineage>
</organism>
<feature type="domain" description="Barstar (barnase inhibitor)" evidence="2">
    <location>
        <begin position="2"/>
        <end position="90"/>
    </location>
</feature>
<dbReference type="SUPFAM" id="SSF52038">
    <property type="entry name" value="Barstar-related"/>
    <property type="match status" value="1"/>
</dbReference>
<evidence type="ECO:0000313" key="3">
    <source>
        <dbReference type="EMBL" id="MDK7243462.1"/>
    </source>
</evidence>
<dbReference type="RefSeq" id="WP_070644911.1">
    <property type="nucleotide sequence ID" value="NZ_JASOPA010000014.1"/>
</dbReference>
<reference evidence="3" key="1">
    <citation type="submission" date="2023-05" db="EMBL/GenBank/DDBJ databases">
        <title>Cataloging the Phylogenetic Diversity of Human Bladder Bacteria.</title>
        <authorList>
            <person name="Du J."/>
        </authorList>
    </citation>
    <scope>NUCLEOTIDE SEQUENCE</scope>
    <source>
        <strain evidence="3">UMB1050</strain>
    </source>
</reference>
<dbReference type="InterPro" id="IPR000468">
    <property type="entry name" value="Barstar"/>
</dbReference>